<dbReference type="RefSeq" id="WP_108780936.1">
    <property type="nucleotide sequence ID" value="NZ_OMKW01000001.1"/>
</dbReference>
<dbReference type="GO" id="GO:0005737">
    <property type="term" value="C:cytoplasm"/>
    <property type="evidence" value="ECO:0007669"/>
    <property type="project" value="TreeGrafter"/>
</dbReference>
<dbReference type="PANTHER" id="PTHR42850:SF4">
    <property type="entry name" value="ZINC-DEPENDENT ENDOPOLYPHOSPHATASE"/>
    <property type="match status" value="1"/>
</dbReference>
<keyword evidence="2" id="KW-0378">Hydrolase</keyword>
<evidence type="ECO:0000313" key="2">
    <source>
        <dbReference type="EMBL" id="SPF28210.1"/>
    </source>
</evidence>
<gene>
    <name evidence="2" type="primary">prpE</name>
    <name evidence="2" type="ORF">POI8812_00508</name>
</gene>
<dbReference type="SUPFAM" id="SSF56300">
    <property type="entry name" value="Metallo-dependent phosphatases"/>
    <property type="match status" value="1"/>
</dbReference>
<dbReference type="AlphaFoldDB" id="A0A2R8A857"/>
<reference evidence="2 3" key="1">
    <citation type="submission" date="2018-03" db="EMBL/GenBank/DDBJ databases">
        <authorList>
            <person name="Keele B.F."/>
        </authorList>
    </citation>
    <scope>NUCLEOTIDE SEQUENCE [LARGE SCALE GENOMIC DNA]</scope>
    <source>
        <strain evidence="2 3">CeCT 8812</strain>
    </source>
</reference>
<sequence>MDTGGFRLYAIGDVHGMIAPLREVHDWIARDMGEHPGREARIIHIGDYTDRGPDSRAVIEFLMRADPHWISLLGNHDRMFASYVTRPGWQDPKLYRHKGYHWLHPRLGGAETLKSYGVQMPAHDITLDEAADFHDQARAAVPQDHVDWINGRPLHVSFGDYLFVHAGVDTSLPLDAQPTEALLWMREGWVDFTGKLDQIVVHGHTVMEQPERYQSRIAIDTGAVFGNALTCLVLDGDEVGILTGHNVRPLPMRS</sequence>
<accession>A0A2R8A857</accession>
<dbReference type="InterPro" id="IPR004843">
    <property type="entry name" value="Calcineurin-like_PHP"/>
</dbReference>
<dbReference type="GO" id="GO:0008803">
    <property type="term" value="F:bis(5'-nucleosyl)-tetraphosphatase (symmetrical) activity"/>
    <property type="evidence" value="ECO:0007669"/>
    <property type="project" value="TreeGrafter"/>
</dbReference>
<dbReference type="GO" id="GO:0004081">
    <property type="term" value="F:bis(5'-nucleosyl)-tetraphosphatase (asymmetrical) activity"/>
    <property type="evidence" value="ECO:0007669"/>
    <property type="project" value="UniProtKB-EC"/>
</dbReference>
<feature type="domain" description="Calcineurin-like phosphoesterase" evidence="1">
    <location>
        <begin position="7"/>
        <end position="219"/>
    </location>
</feature>
<name>A0A2R8A857_9RHOB</name>
<organism evidence="2 3">
    <name type="scientific">Pontivivens insulae</name>
    <dbReference type="NCBI Taxonomy" id="1639689"/>
    <lineage>
        <taxon>Bacteria</taxon>
        <taxon>Pseudomonadati</taxon>
        <taxon>Pseudomonadota</taxon>
        <taxon>Alphaproteobacteria</taxon>
        <taxon>Rhodobacterales</taxon>
        <taxon>Paracoccaceae</taxon>
        <taxon>Pontivivens</taxon>
    </lineage>
</organism>
<dbReference type="OrthoDB" id="9807890at2"/>
<dbReference type="EC" id="3.6.1.17" evidence="2"/>
<dbReference type="GO" id="GO:0110154">
    <property type="term" value="P:RNA decapping"/>
    <property type="evidence" value="ECO:0007669"/>
    <property type="project" value="TreeGrafter"/>
</dbReference>
<dbReference type="GO" id="GO:0016791">
    <property type="term" value="F:phosphatase activity"/>
    <property type="evidence" value="ECO:0007669"/>
    <property type="project" value="TreeGrafter"/>
</dbReference>
<dbReference type="InterPro" id="IPR029052">
    <property type="entry name" value="Metallo-depent_PP-like"/>
</dbReference>
<keyword evidence="3" id="KW-1185">Reference proteome</keyword>
<dbReference type="Pfam" id="PF00149">
    <property type="entry name" value="Metallophos"/>
    <property type="match status" value="1"/>
</dbReference>
<dbReference type="PANTHER" id="PTHR42850">
    <property type="entry name" value="METALLOPHOSPHOESTERASE"/>
    <property type="match status" value="1"/>
</dbReference>
<dbReference type="InterPro" id="IPR050126">
    <property type="entry name" value="Ap4A_hydrolase"/>
</dbReference>
<dbReference type="Proteomes" id="UP000244932">
    <property type="component" value="Unassembled WGS sequence"/>
</dbReference>
<evidence type="ECO:0000259" key="1">
    <source>
        <dbReference type="Pfam" id="PF00149"/>
    </source>
</evidence>
<protein>
    <submittedName>
        <fullName evidence="2">Bis(5'-nucleosyl)-tetraphosphatase PrpE [asymmetrical]</fullName>
        <ecNumber evidence="2">3.6.1.17</ecNumber>
    </submittedName>
</protein>
<proteinExistence type="predicted"/>
<evidence type="ECO:0000313" key="3">
    <source>
        <dbReference type="Proteomes" id="UP000244932"/>
    </source>
</evidence>
<dbReference type="Gene3D" id="3.60.21.10">
    <property type="match status" value="1"/>
</dbReference>
<dbReference type="EMBL" id="OMKW01000001">
    <property type="protein sequence ID" value="SPF28210.1"/>
    <property type="molecule type" value="Genomic_DNA"/>
</dbReference>